<sequence>MSGENHRWLGKLSNLAILKLSNNSFYVASRRSWVIVGAHYCAFKHLYGLSPDSFFG</sequence>
<comment type="caution">
    <text evidence="1">The sequence shown here is derived from an EMBL/GenBank/DDBJ whole genome shotgun (WGS) entry which is preliminary data.</text>
</comment>
<keyword evidence="2" id="KW-1185">Reference proteome</keyword>
<evidence type="ECO:0000313" key="1">
    <source>
        <dbReference type="EMBL" id="KAJ0095418.1"/>
    </source>
</evidence>
<name>A0ACC1B937_9ROSI</name>
<organism evidence="1 2">
    <name type="scientific">Pistacia atlantica</name>
    <dbReference type="NCBI Taxonomy" id="434234"/>
    <lineage>
        <taxon>Eukaryota</taxon>
        <taxon>Viridiplantae</taxon>
        <taxon>Streptophyta</taxon>
        <taxon>Embryophyta</taxon>
        <taxon>Tracheophyta</taxon>
        <taxon>Spermatophyta</taxon>
        <taxon>Magnoliopsida</taxon>
        <taxon>eudicotyledons</taxon>
        <taxon>Gunneridae</taxon>
        <taxon>Pentapetalae</taxon>
        <taxon>rosids</taxon>
        <taxon>malvids</taxon>
        <taxon>Sapindales</taxon>
        <taxon>Anacardiaceae</taxon>
        <taxon>Pistacia</taxon>
    </lineage>
</organism>
<protein>
    <submittedName>
        <fullName evidence="1">Uncharacterized protein</fullName>
    </submittedName>
</protein>
<reference evidence="2" key="1">
    <citation type="journal article" date="2023" name="G3 (Bethesda)">
        <title>Genome assembly and association tests identify interacting loci associated with vigor, precocity, and sex in interspecific pistachio rootstocks.</title>
        <authorList>
            <person name="Palmer W."/>
            <person name="Jacygrad E."/>
            <person name="Sagayaradj S."/>
            <person name="Cavanaugh K."/>
            <person name="Han R."/>
            <person name="Bertier L."/>
            <person name="Beede B."/>
            <person name="Kafkas S."/>
            <person name="Golino D."/>
            <person name="Preece J."/>
            <person name="Michelmore R."/>
        </authorList>
    </citation>
    <scope>NUCLEOTIDE SEQUENCE [LARGE SCALE GENOMIC DNA]</scope>
</reference>
<evidence type="ECO:0000313" key="2">
    <source>
        <dbReference type="Proteomes" id="UP001164250"/>
    </source>
</evidence>
<accession>A0ACC1B937</accession>
<dbReference type="Proteomes" id="UP001164250">
    <property type="component" value="Chromosome 6"/>
</dbReference>
<gene>
    <name evidence="1" type="ORF">Patl1_15537</name>
</gene>
<proteinExistence type="predicted"/>
<dbReference type="EMBL" id="CM047902">
    <property type="protein sequence ID" value="KAJ0095418.1"/>
    <property type="molecule type" value="Genomic_DNA"/>
</dbReference>